<dbReference type="Pfam" id="PF04542">
    <property type="entry name" value="Sigma70_r2"/>
    <property type="match status" value="1"/>
</dbReference>
<dbReference type="InterPro" id="IPR013325">
    <property type="entry name" value="RNA_pol_sigma_r2"/>
</dbReference>
<dbReference type="EMBL" id="JACHFM010000002">
    <property type="protein sequence ID" value="MBB5221748.1"/>
    <property type="molecule type" value="Genomic_DNA"/>
</dbReference>
<dbReference type="InterPro" id="IPR039425">
    <property type="entry name" value="RNA_pol_sigma-70-like"/>
</dbReference>
<dbReference type="Gene3D" id="1.10.1740.10">
    <property type="match status" value="1"/>
</dbReference>
<evidence type="ECO:0000259" key="6">
    <source>
        <dbReference type="Pfam" id="PF04542"/>
    </source>
</evidence>
<organism evidence="8 9">
    <name type="scientific">Amaricoccus macauensis</name>
    <dbReference type="NCBI Taxonomy" id="57001"/>
    <lineage>
        <taxon>Bacteria</taxon>
        <taxon>Pseudomonadati</taxon>
        <taxon>Pseudomonadota</taxon>
        <taxon>Alphaproteobacteria</taxon>
        <taxon>Rhodobacterales</taxon>
        <taxon>Paracoccaceae</taxon>
        <taxon>Amaricoccus</taxon>
    </lineage>
</organism>
<dbReference type="InterPro" id="IPR007627">
    <property type="entry name" value="RNA_pol_sigma70_r2"/>
</dbReference>
<dbReference type="Proteomes" id="UP000549457">
    <property type="component" value="Unassembled WGS sequence"/>
</dbReference>
<feature type="domain" description="RNA polymerase sigma factor 70 region 4 type 2" evidence="7">
    <location>
        <begin position="125"/>
        <end position="176"/>
    </location>
</feature>
<name>A0A840SN74_9RHOB</name>
<dbReference type="PANTHER" id="PTHR43133">
    <property type="entry name" value="RNA POLYMERASE ECF-TYPE SIGMA FACTO"/>
    <property type="match status" value="1"/>
</dbReference>
<dbReference type="InterPro" id="IPR014284">
    <property type="entry name" value="RNA_pol_sigma-70_dom"/>
</dbReference>
<dbReference type="GO" id="GO:0003677">
    <property type="term" value="F:DNA binding"/>
    <property type="evidence" value="ECO:0007669"/>
    <property type="project" value="UniProtKB-KW"/>
</dbReference>
<accession>A0A840SN74</accession>
<evidence type="ECO:0000256" key="5">
    <source>
        <dbReference type="ARBA" id="ARBA00023163"/>
    </source>
</evidence>
<evidence type="ECO:0000313" key="8">
    <source>
        <dbReference type="EMBL" id="MBB5221748.1"/>
    </source>
</evidence>
<dbReference type="InterPro" id="IPR013249">
    <property type="entry name" value="RNA_pol_sigma70_r4_t2"/>
</dbReference>
<evidence type="ECO:0000256" key="1">
    <source>
        <dbReference type="ARBA" id="ARBA00010641"/>
    </source>
</evidence>
<evidence type="ECO:0000256" key="3">
    <source>
        <dbReference type="ARBA" id="ARBA00023082"/>
    </source>
</evidence>
<dbReference type="SUPFAM" id="SSF88946">
    <property type="entry name" value="Sigma2 domain of RNA polymerase sigma factors"/>
    <property type="match status" value="1"/>
</dbReference>
<dbReference type="RefSeq" id="WP_184148214.1">
    <property type="nucleotide sequence ID" value="NZ_JACHFM010000002.1"/>
</dbReference>
<comment type="caution">
    <text evidence="8">The sequence shown here is derived from an EMBL/GenBank/DDBJ whole genome shotgun (WGS) entry which is preliminary data.</text>
</comment>
<keyword evidence="4" id="KW-0238">DNA-binding</keyword>
<dbReference type="NCBIfam" id="NF004113">
    <property type="entry name" value="PRK05602.1"/>
    <property type="match status" value="1"/>
</dbReference>
<evidence type="ECO:0000256" key="4">
    <source>
        <dbReference type="ARBA" id="ARBA00023125"/>
    </source>
</evidence>
<evidence type="ECO:0000259" key="7">
    <source>
        <dbReference type="Pfam" id="PF08281"/>
    </source>
</evidence>
<dbReference type="AlphaFoldDB" id="A0A840SN74"/>
<dbReference type="CDD" id="cd06171">
    <property type="entry name" value="Sigma70_r4"/>
    <property type="match status" value="1"/>
</dbReference>
<dbReference type="PANTHER" id="PTHR43133:SF8">
    <property type="entry name" value="RNA POLYMERASE SIGMA FACTOR HI_1459-RELATED"/>
    <property type="match status" value="1"/>
</dbReference>
<proteinExistence type="inferred from homology"/>
<dbReference type="GO" id="GO:0006352">
    <property type="term" value="P:DNA-templated transcription initiation"/>
    <property type="evidence" value="ECO:0007669"/>
    <property type="project" value="InterPro"/>
</dbReference>
<dbReference type="SUPFAM" id="SSF88659">
    <property type="entry name" value="Sigma3 and sigma4 domains of RNA polymerase sigma factors"/>
    <property type="match status" value="1"/>
</dbReference>
<evidence type="ECO:0000313" key="9">
    <source>
        <dbReference type="Proteomes" id="UP000549457"/>
    </source>
</evidence>
<keyword evidence="2" id="KW-0805">Transcription regulation</keyword>
<keyword evidence="9" id="KW-1185">Reference proteome</keyword>
<gene>
    <name evidence="8" type="ORF">HNP73_001684</name>
</gene>
<comment type="similarity">
    <text evidence="1">Belongs to the sigma-70 factor family. ECF subfamily.</text>
</comment>
<dbReference type="Pfam" id="PF08281">
    <property type="entry name" value="Sigma70_r4_2"/>
    <property type="match status" value="1"/>
</dbReference>
<sequence>MTPIRTEDADDATLLARYAAGDRAAARLLTARHAPRVFALARRMLREQAEAEDVTQEAMLRLWRIASDWQPGQAQLGTWLYRVASNLCIDRLRRRREIASDGMPEQADEAPGALAQIEADDRAVALRAALETLPDRQRLAVVLRHFEERSNPEIAEILDTSVEAVESLLGRARRELAARLAPRREALGFSDG</sequence>
<dbReference type="InterPro" id="IPR036388">
    <property type="entry name" value="WH-like_DNA-bd_sf"/>
</dbReference>
<dbReference type="NCBIfam" id="TIGR02937">
    <property type="entry name" value="sigma70-ECF"/>
    <property type="match status" value="1"/>
</dbReference>
<keyword evidence="5" id="KW-0804">Transcription</keyword>
<keyword evidence="3" id="KW-0731">Sigma factor</keyword>
<reference evidence="8 9" key="1">
    <citation type="submission" date="2020-08" db="EMBL/GenBank/DDBJ databases">
        <title>Genomic Encyclopedia of Type Strains, Phase IV (KMG-IV): sequencing the most valuable type-strain genomes for metagenomic binning, comparative biology and taxonomic classification.</title>
        <authorList>
            <person name="Goeker M."/>
        </authorList>
    </citation>
    <scope>NUCLEOTIDE SEQUENCE [LARGE SCALE GENOMIC DNA]</scope>
    <source>
        <strain evidence="8 9">DSM 101730</strain>
    </source>
</reference>
<protein>
    <submittedName>
        <fullName evidence="8">RNA polymerase sigma-70 factor (ECF subfamily)</fullName>
    </submittedName>
</protein>
<dbReference type="GO" id="GO:0016987">
    <property type="term" value="F:sigma factor activity"/>
    <property type="evidence" value="ECO:0007669"/>
    <property type="project" value="UniProtKB-KW"/>
</dbReference>
<dbReference type="InterPro" id="IPR013324">
    <property type="entry name" value="RNA_pol_sigma_r3/r4-like"/>
</dbReference>
<evidence type="ECO:0000256" key="2">
    <source>
        <dbReference type="ARBA" id="ARBA00023015"/>
    </source>
</evidence>
<feature type="domain" description="RNA polymerase sigma-70 region 2" evidence="6">
    <location>
        <begin position="31"/>
        <end position="96"/>
    </location>
</feature>
<dbReference type="Gene3D" id="1.10.10.10">
    <property type="entry name" value="Winged helix-like DNA-binding domain superfamily/Winged helix DNA-binding domain"/>
    <property type="match status" value="1"/>
</dbReference>